<protein>
    <submittedName>
        <fullName evidence="1">Uncharacterized protein</fullName>
    </submittedName>
</protein>
<gene>
    <name evidence="1" type="ORF">IAD26_08915</name>
</gene>
<dbReference type="Proteomes" id="UP000886748">
    <property type="component" value="Unassembled WGS sequence"/>
</dbReference>
<organism evidence="1 2">
    <name type="scientific">Candidatus Limenecus avicola</name>
    <dbReference type="NCBI Taxonomy" id="2840847"/>
    <lineage>
        <taxon>Bacteria</taxon>
        <taxon>Bacillati</taxon>
        <taxon>Bacillota</taxon>
        <taxon>Clostridia</taxon>
        <taxon>Eubacteriales</taxon>
        <taxon>Clostridiaceae</taxon>
        <taxon>Clostridiaceae incertae sedis</taxon>
        <taxon>Candidatus Limenecus</taxon>
    </lineage>
</organism>
<reference evidence="1" key="1">
    <citation type="submission" date="2020-10" db="EMBL/GenBank/DDBJ databases">
        <authorList>
            <person name="Gilroy R."/>
        </authorList>
    </citation>
    <scope>NUCLEOTIDE SEQUENCE</scope>
    <source>
        <strain evidence="1">CHK154-7741</strain>
    </source>
</reference>
<dbReference type="AlphaFoldDB" id="A0A9D1SS07"/>
<sequence>MSDFSVITPLNTATISRSPSYSKGPQVQAAPDALASTPVDAYGYPQQKKKSHWFLKTLAAVAVLGTTAAILRKKVDVFKNFDLAGAKLADKASLTEKAKFYGTKVVSYVGEKVNQGVDYVVRLFKGLGKGSEKTAEKTTEKAAEKATEAATAATAQAAETTAEKVAEATAQAAAK</sequence>
<accession>A0A9D1SS07</accession>
<dbReference type="EMBL" id="DVOD01000064">
    <property type="protein sequence ID" value="HIU93235.1"/>
    <property type="molecule type" value="Genomic_DNA"/>
</dbReference>
<evidence type="ECO:0000313" key="1">
    <source>
        <dbReference type="EMBL" id="HIU93235.1"/>
    </source>
</evidence>
<comment type="caution">
    <text evidence="1">The sequence shown here is derived from an EMBL/GenBank/DDBJ whole genome shotgun (WGS) entry which is preliminary data.</text>
</comment>
<proteinExistence type="predicted"/>
<name>A0A9D1SS07_9CLOT</name>
<evidence type="ECO:0000313" key="2">
    <source>
        <dbReference type="Proteomes" id="UP000886748"/>
    </source>
</evidence>
<reference evidence="1" key="2">
    <citation type="journal article" date="2021" name="PeerJ">
        <title>Extensive microbial diversity within the chicken gut microbiome revealed by metagenomics and culture.</title>
        <authorList>
            <person name="Gilroy R."/>
            <person name="Ravi A."/>
            <person name="Getino M."/>
            <person name="Pursley I."/>
            <person name="Horton D.L."/>
            <person name="Alikhan N.F."/>
            <person name="Baker D."/>
            <person name="Gharbi K."/>
            <person name="Hall N."/>
            <person name="Watson M."/>
            <person name="Adriaenssens E.M."/>
            <person name="Foster-Nyarko E."/>
            <person name="Jarju S."/>
            <person name="Secka A."/>
            <person name="Antonio M."/>
            <person name="Oren A."/>
            <person name="Chaudhuri R.R."/>
            <person name="La Ragione R."/>
            <person name="Hildebrand F."/>
            <person name="Pallen M.J."/>
        </authorList>
    </citation>
    <scope>NUCLEOTIDE SEQUENCE</scope>
    <source>
        <strain evidence="1">CHK154-7741</strain>
    </source>
</reference>